<evidence type="ECO:0000313" key="5">
    <source>
        <dbReference type="Proteomes" id="UP000631312"/>
    </source>
</evidence>
<comment type="caution">
    <text evidence="3">The sequence shown here is derived from an EMBL/GenBank/DDBJ whole genome shotgun (WGS) entry which is preliminary data.</text>
</comment>
<dbReference type="Proteomes" id="UP000590511">
    <property type="component" value="Unassembled WGS sequence"/>
</dbReference>
<sequence length="120" mass="12232">MRGLGLFLIGVGAGLAGAALAGRVGMVAAFVPVVAGLILLATKGRSASDETPAPALRGLGTRVHELLELAEAQAADHVAEGRRQADDIVAQARAEADEIVARARAEAGEIEAEARRIDAD</sequence>
<keyword evidence="1" id="KW-0175">Coiled coil</keyword>
<dbReference type="AlphaFoldDB" id="A0A7W7MIF9"/>
<organism evidence="3 4">
    <name type="scientific">Actinoplanes lobatus</name>
    <dbReference type="NCBI Taxonomy" id="113568"/>
    <lineage>
        <taxon>Bacteria</taxon>
        <taxon>Bacillati</taxon>
        <taxon>Actinomycetota</taxon>
        <taxon>Actinomycetes</taxon>
        <taxon>Micromonosporales</taxon>
        <taxon>Micromonosporaceae</taxon>
        <taxon>Actinoplanes</taxon>
    </lineage>
</organism>
<dbReference type="Proteomes" id="UP000631312">
    <property type="component" value="Unassembled WGS sequence"/>
</dbReference>
<dbReference type="EMBL" id="BOMP01000058">
    <property type="protein sequence ID" value="GIE40992.1"/>
    <property type="molecule type" value="Genomic_DNA"/>
</dbReference>
<gene>
    <name evidence="2" type="ORF">Alo02nite_38900</name>
    <name evidence="3" type="ORF">BJ964_005544</name>
</gene>
<evidence type="ECO:0000256" key="1">
    <source>
        <dbReference type="SAM" id="Coils"/>
    </source>
</evidence>
<evidence type="ECO:0000313" key="4">
    <source>
        <dbReference type="Proteomes" id="UP000590511"/>
    </source>
</evidence>
<feature type="coiled-coil region" evidence="1">
    <location>
        <begin position="93"/>
        <end position="120"/>
    </location>
</feature>
<dbReference type="RefSeq" id="WP_188123421.1">
    <property type="nucleotide sequence ID" value="NZ_BOMP01000058.1"/>
</dbReference>
<evidence type="ECO:0000313" key="2">
    <source>
        <dbReference type="EMBL" id="GIE40992.1"/>
    </source>
</evidence>
<reference evidence="3 4" key="1">
    <citation type="submission" date="2020-08" db="EMBL/GenBank/DDBJ databases">
        <title>Sequencing the genomes of 1000 actinobacteria strains.</title>
        <authorList>
            <person name="Klenk H.-P."/>
        </authorList>
    </citation>
    <scope>NUCLEOTIDE SEQUENCE [LARGE SCALE GENOMIC DNA]</scope>
    <source>
        <strain evidence="3 4">DSM 43150</strain>
    </source>
</reference>
<evidence type="ECO:0000313" key="3">
    <source>
        <dbReference type="EMBL" id="MBB4751383.1"/>
    </source>
</evidence>
<dbReference type="EMBL" id="JACHNC010000001">
    <property type="protein sequence ID" value="MBB4751383.1"/>
    <property type="molecule type" value="Genomic_DNA"/>
</dbReference>
<accession>A0A7W7MIF9</accession>
<dbReference type="Gene3D" id="1.20.5.2950">
    <property type="match status" value="1"/>
</dbReference>
<reference evidence="2 5" key="2">
    <citation type="submission" date="2021-01" db="EMBL/GenBank/DDBJ databases">
        <title>Whole genome shotgun sequence of Actinoplanes lobatus NBRC 12513.</title>
        <authorList>
            <person name="Komaki H."/>
            <person name="Tamura T."/>
        </authorList>
    </citation>
    <scope>NUCLEOTIDE SEQUENCE [LARGE SCALE GENOMIC DNA]</scope>
    <source>
        <strain evidence="2 5">NBRC 12513</strain>
    </source>
</reference>
<name>A0A7W7MIF9_9ACTN</name>
<protein>
    <submittedName>
        <fullName evidence="3">Uncharacterized protein</fullName>
    </submittedName>
</protein>
<keyword evidence="5" id="KW-1185">Reference proteome</keyword>
<proteinExistence type="predicted"/>